<reference evidence="1" key="2">
    <citation type="journal article" date="2015" name="Fish Shellfish Immunol.">
        <title>Early steps in the European eel (Anguilla anguilla)-Vibrio vulnificus interaction in the gills: Role of the RtxA13 toxin.</title>
        <authorList>
            <person name="Callol A."/>
            <person name="Pajuelo D."/>
            <person name="Ebbesson L."/>
            <person name="Teles M."/>
            <person name="MacKenzie S."/>
            <person name="Amaro C."/>
        </authorList>
    </citation>
    <scope>NUCLEOTIDE SEQUENCE</scope>
</reference>
<sequence>MGLTYSFNVLILDIVDTNGIGISKNGIEICRHIMQ</sequence>
<proteinExistence type="predicted"/>
<name>A0A0E9UA59_ANGAN</name>
<dbReference type="EMBL" id="GBXM01045945">
    <property type="protein sequence ID" value="JAH62632.1"/>
    <property type="molecule type" value="Transcribed_RNA"/>
</dbReference>
<dbReference type="EMBL" id="GBXM01048347">
    <property type="protein sequence ID" value="JAH60230.1"/>
    <property type="molecule type" value="Transcribed_RNA"/>
</dbReference>
<evidence type="ECO:0000313" key="1">
    <source>
        <dbReference type="EMBL" id="JAH62632.1"/>
    </source>
</evidence>
<organism evidence="1">
    <name type="scientific">Anguilla anguilla</name>
    <name type="common">European freshwater eel</name>
    <name type="synonym">Muraena anguilla</name>
    <dbReference type="NCBI Taxonomy" id="7936"/>
    <lineage>
        <taxon>Eukaryota</taxon>
        <taxon>Metazoa</taxon>
        <taxon>Chordata</taxon>
        <taxon>Craniata</taxon>
        <taxon>Vertebrata</taxon>
        <taxon>Euteleostomi</taxon>
        <taxon>Actinopterygii</taxon>
        <taxon>Neopterygii</taxon>
        <taxon>Teleostei</taxon>
        <taxon>Anguilliformes</taxon>
        <taxon>Anguillidae</taxon>
        <taxon>Anguilla</taxon>
    </lineage>
</organism>
<protein>
    <submittedName>
        <fullName evidence="1">Uncharacterized protein</fullName>
    </submittedName>
</protein>
<dbReference type="AlphaFoldDB" id="A0A0E9UA59"/>
<accession>A0A0E9UA59</accession>
<reference evidence="1" key="1">
    <citation type="submission" date="2014-11" db="EMBL/GenBank/DDBJ databases">
        <authorList>
            <person name="Amaro Gonzalez C."/>
        </authorList>
    </citation>
    <scope>NUCLEOTIDE SEQUENCE</scope>
</reference>